<dbReference type="AlphaFoldDB" id="A0AAV0KPX1"/>
<organism evidence="2 4">
    <name type="scientific">Linum tenue</name>
    <dbReference type="NCBI Taxonomy" id="586396"/>
    <lineage>
        <taxon>Eukaryota</taxon>
        <taxon>Viridiplantae</taxon>
        <taxon>Streptophyta</taxon>
        <taxon>Embryophyta</taxon>
        <taxon>Tracheophyta</taxon>
        <taxon>Spermatophyta</taxon>
        <taxon>Magnoliopsida</taxon>
        <taxon>eudicotyledons</taxon>
        <taxon>Gunneridae</taxon>
        <taxon>Pentapetalae</taxon>
        <taxon>rosids</taxon>
        <taxon>fabids</taxon>
        <taxon>Malpighiales</taxon>
        <taxon>Linaceae</taxon>
        <taxon>Linum</taxon>
    </lineage>
</organism>
<accession>A0AAV0KPX1</accession>
<gene>
    <name evidence="1" type="ORF">LITE_LOCUS12064</name>
    <name evidence="2" type="ORF">LITE_LOCUS19909</name>
    <name evidence="3" type="ORF">LITE_LOCUS29880</name>
</gene>
<reference evidence="2" key="1">
    <citation type="submission" date="2022-08" db="EMBL/GenBank/DDBJ databases">
        <authorList>
            <person name="Gutierrez-Valencia J."/>
        </authorList>
    </citation>
    <scope>NUCLEOTIDE SEQUENCE</scope>
</reference>
<dbReference type="Proteomes" id="UP001154282">
    <property type="component" value="Unassembled WGS sequence"/>
</dbReference>
<evidence type="ECO:0000313" key="1">
    <source>
        <dbReference type="EMBL" id="CAI0403484.1"/>
    </source>
</evidence>
<evidence type="ECO:0000313" key="2">
    <source>
        <dbReference type="EMBL" id="CAI0424347.1"/>
    </source>
</evidence>
<sequence>MGSRTRSWVRKLRNPWWRQSLFTTENLPQGLHKAHLYKLRNVCT</sequence>
<dbReference type="EMBL" id="CAMGYJ010000004">
    <property type="protein sequence ID" value="CAI0403484.1"/>
    <property type="molecule type" value="Genomic_DNA"/>
</dbReference>
<comment type="caution">
    <text evidence="2">The sequence shown here is derived from an EMBL/GenBank/DDBJ whole genome shotgun (WGS) entry which is preliminary data.</text>
</comment>
<evidence type="ECO:0000313" key="3">
    <source>
        <dbReference type="EMBL" id="CAI0448651.1"/>
    </source>
</evidence>
<dbReference type="EMBL" id="CAMGYJ010000005">
    <property type="protein sequence ID" value="CAI0424347.1"/>
    <property type="molecule type" value="Genomic_DNA"/>
</dbReference>
<proteinExistence type="predicted"/>
<dbReference type="EMBL" id="CAMGYJ010000007">
    <property type="protein sequence ID" value="CAI0448651.1"/>
    <property type="molecule type" value="Genomic_DNA"/>
</dbReference>
<keyword evidence="4" id="KW-1185">Reference proteome</keyword>
<evidence type="ECO:0000313" key="4">
    <source>
        <dbReference type="Proteomes" id="UP001154282"/>
    </source>
</evidence>
<protein>
    <submittedName>
        <fullName evidence="2">Uncharacterized protein</fullName>
    </submittedName>
</protein>
<name>A0AAV0KPX1_9ROSI</name>